<feature type="domain" description="Gfo/Idh/MocA-like oxidoreductase N-terminal" evidence="3">
    <location>
        <begin position="8"/>
        <end position="125"/>
    </location>
</feature>
<dbReference type="PANTHER" id="PTHR43818">
    <property type="entry name" value="BCDNA.GH03377"/>
    <property type="match status" value="1"/>
</dbReference>
<name>A0A6B1F6S9_9SYNE</name>
<dbReference type="Pfam" id="PF02894">
    <property type="entry name" value="GFO_IDH_MocA_C"/>
    <property type="match status" value="1"/>
</dbReference>
<dbReference type="PANTHER" id="PTHR43818:SF11">
    <property type="entry name" value="BCDNA.GH03377"/>
    <property type="match status" value="1"/>
</dbReference>
<evidence type="ECO:0000256" key="1">
    <source>
        <dbReference type="ARBA" id="ARBA00010928"/>
    </source>
</evidence>
<dbReference type="Gene3D" id="3.40.50.720">
    <property type="entry name" value="NAD(P)-binding Rossmann-like Domain"/>
    <property type="match status" value="1"/>
</dbReference>
<dbReference type="InterPro" id="IPR050463">
    <property type="entry name" value="Gfo/Idh/MocA_oxidrdct_glycsds"/>
</dbReference>
<keyword evidence="2" id="KW-0560">Oxidoreductase</keyword>
<dbReference type="SUPFAM" id="SSF51735">
    <property type="entry name" value="NAD(P)-binding Rossmann-fold domains"/>
    <property type="match status" value="1"/>
</dbReference>
<dbReference type="Pfam" id="PF01408">
    <property type="entry name" value="GFO_IDH_MocA"/>
    <property type="match status" value="1"/>
</dbReference>
<dbReference type="GO" id="GO:0000166">
    <property type="term" value="F:nucleotide binding"/>
    <property type="evidence" value="ECO:0007669"/>
    <property type="project" value="InterPro"/>
</dbReference>
<evidence type="ECO:0000313" key="5">
    <source>
        <dbReference type="EMBL" id="MYG37455.1"/>
    </source>
</evidence>
<comment type="similarity">
    <text evidence="1">Belongs to the Gfo/Idh/MocA family.</text>
</comment>
<proteinExistence type="inferred from homology"/>
<dbReference type="Gene3D" id="3.30.360.10">
    <property type="entry name" value="Dihydrodipicolinate Reductase, domain 2"/>
    <property type="match status" value="1"/>
</dbReference>
<sequence length="362" mass="38536">MTSPAPPLRVAVAGLGFGRKVIVPALRATGSTTVTALWHPDPQKATAAAQAEEVQGFSEFSALLDSDHVDAVVIATPPMVRADLARQAMAAGKPVFLEKPVALSAAEARQLRIQALQSELVCGVDFEYRAVPLFQQLAEMVQQGVLGQPWLVKLDWLMSSRADPDRPWSWYARRDQGGGVVGALGVHAFDLLSWLFGPVASVQARLSTAVMARPDPASGWLRNCDAEDVALIQLTFARGMSAQVNLSSVTRNGRGMWLELYGSDAQVVVGSSNQKDYVHGFTLQVARHGGPLETQVEESAHGFARTWPDGRIAPVARLLDGWATAVGEGRPMIPGLAEGLASQVVADAVQKASATGMAVEVT</sequence>
<dbReference type="InterPro" id="IPR004104">
    <property type="entry name" value="Gfo/Idh/MocA-like_OxRdtase_C"/>
</dbReference>
<dbReference type="EMBL" id="VYDO01000006">
    <property type="protein sequence ID" value="MYG37455.1"/>
    <property type="molecule type" value="Genomic_DNA"/>
</dbReference>
<dbReference type="SUPFAM" id="SSF55347">
    <property type="entry name" value="Glyceraldehyde-3-phosphate dehydrogenase-like, C-terminal domain"/>
    <property type="match status" value="1"/>
</dbReference>
<organism evidence="5">
    <name type="scientific">Synechococcus sp. SB0676_bin_10</name>
    <dbReference type="NCBI Taxonomy" id="2604869"/>
    <lineage>
        <taxon>Bacteria</taxon>
        <taxon>Bacillati</taxon>
        <taxon>Cyanobacteriota</taxon>
        <taxon>Cyanophyceae</taxon>
        <taxon>Synechococcales</taxon>
        <taxon>Synechococcaceae</taxon>
        <taxon>Synechococcus</taxon>
    </lineage>
</organism>
<evidence type="ECO:0000259" key="4">
    <source>
        <dbReference type="Pfam" id="PF02894"/>
    </source>
</evidence>
<evidence type="ECO:0000259" key="3">
    <source>
        <dbReference type="Pfam" id="PF01408"/>
    </source>
</evidence>
<accession>A0A6B1F6S9</accession>
<feature type="domain" description="Gfo/Idh/MocA-like oxidoreductase C-terminal" evidence="4">
    <location>
        <begin position="139"/>
        <end position="361"/>
    </location>
</feature>
<reference evidence="5" key="1">
    <citation type="submission" date="2019-09" db="EMBL/GenBank/DDBJ databases">
        <title>Characterisation of the sponge microbiome using genome-centric metagenomics.</title>
        <authorList>
            <person name="Engelberts J.P."/>
            <person name="Robbins S.J."/>
            <person name="De Goeij J.M."/>
            <person name="Aranda M."/>
            <person name="Bell S.C."/>
            <person name="Webster N.S."/>
        </authorList>
    </citation>
    <scope>NUCLEOTIDE SEQUENCE</scope>
    <source>
        <strain evidence="5">SB0676_bin_10</strain>
    </source>
</reference>
<dbReference type="InterPro" id="IPR000683">
    <property type="entry name" value="Gfo/Idh/MocA-like_OxRdtase_N"/>
</dbReference>
<comment type="caution">
    <text evidence="5">The sequence shown here is derived from an EMBL/GenBank/DDBJ whole genome shotgun (WGS) entry which is preliminary data.</text>
</comment>
<gene>
    <name evidence="5" type="ORF">F4162_00140</name>
</gene>
<dbReference type="InterPro" id="IPR036291">
    <property type="entry name" value="NAD(P)-bd_dom_sf"/>
</dbReference>
<protein>
    <submittedName>
        <fullName evidence="5">Gfo/Idh/MocA family oxidoreductase</fullName>
    </submittedName>
</protein>
<dbReference type="AlphaFoldDB" id="A0A6B1F6S9"/>
<evidence type="ECO:0000256" key="2">
    <source>
        <dbReference type="ARBA" id="ARBA00023002"/>
    </source>
</evidence>
<dbReference type="GO" id="GO:0016491">
    <property type="term" value="F:oxidoreductase activity"/>
    <property type="evidence" value="ECO:0007669"/>
    <property type="project" value="UniProtKB-KW"/>
</dbReference>